<dbReference type="Pfam" id="PF00577">
    <property type="entry name" value="Usher"/>
    <property type="match status" value="1"/>
</dbReference>
<dbReference type="PANTHER" id="PTHR30451">
    <property type="entry name" value="OUTER MEMBRANE USHER PROTEIN"/>
    <property type="match status" value="1"/>
</dbReference>
<dbReference type="InterPro" id="IPR025885">
    <property type="entry name" value="PapC_N"/>
</dbReference>
<dbReference type="InterPro" id="IPR018030">
    <property type="entry name" value="Fimbrial_membr_usher_CS"/>
</dbReference>
<evidence type="ECO:0000313" key="14">
    <source>
        <dbReference type="Proteomes" id="UP000053226"/>
    </source>
</evidence>
<dbReference type="Gene3D" id="2.60.40.2070">
    <property type="match status" value="1"/>
</dbReference>
<dbReference type="Pfam" id="PF13954">
    <property type="entry name" value="PapC_N"/>
    <property type="match status" value="1"/>
</dbReference>
<proteinExistence type="inferred from homology"/>
<dbReference type="RefSeq" id="WP_053908400.1">
    <property type="nucleotide sequence ID" value="NZ_CAWMUS010000018.1"/>
</dbReference>
<comment type="caution">
    <text evidence="13">The sequence shown here is derived from an EMBL/GenBank/DDBJ whole genome shotgun (WGS) entry which is preliminary data.</text>
</comment>
<dbReference type="EMBL" id="LGAA01000018">
    <property type="protein sequence ID" value="KPD02844.1"/>
    <property type="molecule type" value="Genomic_DNA"/>
</dbReference>
<dbReference type="Gene3D" id="2.60.40.3110">
    <property type="match status" value="1"/>
</dbReference>
<evidence type="ECO:0000313" key="13">
    <source>
        <dbReference type="EMBL" id="KPD02844.1"/>
    </source>
</evidence>
<keyword evidence="14" id="KW-1185">Reference proteome</keyword>
<organism evidence="13 14">
    <name type="scientific">Moellerella wisconsensis ATCC 35017</name>
    <dbReference type="NCBI Taxonomy" id="1354267"/>
    <lineage>
        <taxon>Bacteria</taxon>
        <taxon>Pseudomonadati</taxon>
        <taxon>Pseudomonadota</taxon>
        <taxon>Gammaproteobacteria</taxon>
        <taxon>Enterobacterales</taxon>
        <taxon>Morganellaceae</taxon>
        <taxon>Moellerella</taxon>
    </lineage>
</organism>
<evidence type="ECO:0000256" key="5">
    <source>
        <dbReference type="ARBA" id="ARBA00022558"/>
    </source>
</evidence>
<keyword evidence="3 10" id="KW-0813">Transport</keyword>
<name>A0A0N0ZAZ0_9GAMM</name>
<sequence length="839" mass="95871">MKKLIIILLLILSFNLWGKSYNFNLDALENIDDTQIDIRLLSEDNSVPAGEYLIDIYVNEKHIGKNNILFILNNNILTPQFTRSQLQQLGLQSFIIEQLTSSKRDRPHYNLLTLIPYSIFSFSVENLSLQLTIPQINLAKKTTDIIDESQWDNGVNVFFSDYYLSGNNRLNGNQTNNHYFVSLNNGINLSAWRFRQTSTYDQDYHQWQNTRFTFSRSIPKIKSQLVLGKQYLRADFITSFNFEGLSLYNEDNLYTQQDREYAPVIYEIAKTAAQVTVRQQGNIIYQTTVPAGPFIIDDLHPFSTQGVLEVTIQENNQIVRKIEYRFSSLTPMLRKGQFRFSSNMGRYSLSTTESSLTIQPNKLFFIHAQFASGLTNHFTGYSDVLISQQYQSILLGSSFSLYPFGAVSSDITQHYSQNKLALTFHLEYRATLPIIGSDINLSGYWFTRPSLTGFTTFIDSSINNEQKQGLLRFNINQPLFTLGLLNLSLSYYSYPDSAKNNQLINLSYSSSWNNIYYSVHYTAGYAAERNEQERILAFNFMLPLAKLLPQGYSDYTYLNHDYFNNSNVSYRNQFSGNGKQSHQMMINGYINQNNSLNYSYQQDHQINPQSEHLIDNQGSLQYTHENYILNAGYGYGNNQHRINYSLKGAMIAHTSGIYFTPQLGETSALINIPTIKGIALDNQVHTKTDYNGHAVVSHLQPYRLNYLSLDTSTFPVSVEIPDNNKYVIPTKGAFVKVNYTVYQGNKIFFSLKQSNKKSIPFGASASAIVLVENKPPRLINGIVDELGQLYLSGMPNQGKVTINWGAKNQQSCIFTYKLPSIKNNQLIYTITEICQSQSE</sequence>
<dbReference type="InterPro" id="IPR042186">
    <property type="entry name" value="FimD_plug_dom"/>
</dbReference>
<feature type="domain" description="PapC N-terminal" evidence="12">
    <location>
        <begin position="22"/>
        <end position="165"/>
    </location>
</feature>
<comment type="similarity">
    <text evidence="2 10">Belongs to the fimbrial export usher family.</text>
</comment>
<evidence type="ECO:0000256" key="2">
    <source>
        <dbReference type="ARBA" id="ARBA00008064"/>
    </source>
</evidence>
<protein>
    <submittedName>
        <fullName evidence="13">Outer membrane fimbrial usher protein</fullName>
    </submittedName>
</protein>
<evidence type="ECO:0000259" key="11">
    <source>
        <dbReference type="Pfam" id="PF13953"/>
    </source>
</evidence>
<dbReference type="PROSITE" id="PS01151">
    <property type="entry name" value="FIMBRIAL_USHER"/>
    <property type="match status" value="1"/>
</dbReference>
<evidence type="ECO:0000256" key="6">
    <source>
        <dbReference type="ARBA" id="ARBA00022692"/>
    </source>
</evidence>
<reference evidence="13 14" key="1">
    <citation type="submission" date="2015-07" db="EMBL/GenBank/DDBJ databases">
        <title>ATOL: Assembling a taxonomically balanced genome-scale reconstruction of the evolutionary history of the Enterobacteriaceae.</title>
        <authorList>
            <person name="Plunkett G.III."/>
            <person name="Neeno-Eckwall E.C."/>
            <person name="Glasner J.D."/>
            <person name="Perna N.T."/>
        </authorList>
    </citation>
    <scope>NUCLEOTIDE SEQUENCE [LARGE SCALE GENOMIC DNA]</scope>
    <source>
        <strain evidence="13 14">ATCC 35017</strain>
    </source>
</reference>
<evidence type="ECO:0000259" key="12">
    <source>
        <dbReference type="Pfam" id="PF13954"/>
    </source>
</evidence>
<evidence type="ECO:0000256" key="8">
    <source>
        <dbReference type="ARBA" id="ARBA00023136"/>
    </source>
</evidence>
<evidence type="ECO:0000256" key="1">
    <source>
        <dbReference type="ARBA" id="ARBA00004571"/>
    </source>
</evidence>
<dbReference type="OrthoDB" id="6466880at2"/>
<keyword evidence="9 10" id="KW-0998">Cell outer membrane</keyword>
<dbReference type="SUPFAM" id="SSF141729">
    <property type="entry name" value="FimD N-terminal domain-like"/>
    <property type="match status" value="1"/>
</dbReference>
<dbReference type="InterPro" id="IPR025949">
    <property type="entry name" value="PapC-like_C"/>
</dbReference>
<dbReference type="AlphaFoldDB" id="A0A0N0ZAZ0"/>
<gene>
    <name evidence="13" type="ORF">M992_2001</name>
</gene>
<dbReference type="PANTHER" id="PTHR30451:SF21">
    <property type="entry name" value="FIMBRIAL USHER DOMAIN-CONTAINING PROTEIN YDET-RELATED"/>
    <property type="match status" value="1"/>
</dbReference>
<keyword evidence="6 10" id="KW-0812">Transmembrane</keyword>
<accession>A0A0N0ZAZ0</accession>
<evidence type="ECO:0000256" key="7">
    <source>
        <dbReference type="ARBA" id="ARBA00022729"/>
    </source>
</evidence>
<feature type="domain" description="PapC-like C-terminal" evidence="11">
    <location>
        <begin position="749"/>
        <end position="819"/>
    </location>
</feature>
<dbReference type="Pfam" id="PF13953">
    <property type="entry name" value="PapC_C"/>
    <property type="match status" value="1"/>
</dbReference>
<evidence type="ECO:0000256" key="9">
    <source>
        <dbReference type="ARBA" id="ARBA00023237"/>
    </source>
</evidence>
<evidence type="ECO:0000256" key="3">
    <source>
        <dbReference type="ARBA" id="ARBA00022448"/>
    </source>
</evidence>
<keyword evidence="5 10" id="KW-1029">Fimbrium biogenesis</keyword>
<keyword evidence="7" id="KW-0732">Signal</keyword>
<comment type="subcellular location">
    <subcellularLocation>
        <location evidence="1 10">Cell outer membrane</location>
        <topology evidence="1 10">Multi-pass membrane protein</topology>
    </subcellularLocation>
</comment>
<dbReference type="InterPro" id="IPR037224">
    <property type="entry name" value="PapC_N_sf"/>
</dbReference>
<dbReference type="GO" id="GO:0009297">
    <property type="term" value="P:pilus assembly"/>
    <property type="evidence" value="ECO:0007669"/>
    <property type="project" value="InterPro"/>
</dbReference>
<dbReference type="Gene3D" id="3.10.20.410">
    <property type="match status" value="1"/>
</dbReference>
<dbReference type="InterPro" id="IPR000015">
    <property type="entry name" value="Fimb_usher"/>
</dbReference>
<dbReference type="GO" id="GO:0015473">
    <property type="term" value="F:fimbrial usher porin activity"/>
    <property type="evidence" value="ECO:0007669"/>
    <property type="project" value="InterPro"/>
</dbReference>
<dbReference type="Proteomes" id="UP000053226">
    <property type="component" value="Unassembled WGS sequence"/>
</dbReference>
<dbReference type="GO" id="GO:0009279">
    <property type="term" value="C:cell outer membrane"/>
    <property type="evidence" value="ECO:0007669"/>
    <property type="project" value="UniProtKB-SubCell"/>
</dbReference>
<dbReference type="InterPro" id="IPR043142">
    <property type="entry name" value="PapC-like_C_sf"/>
</dbReference>
<evidence type="ECO:0000256" key="10">
    <source>
        <dbReference type="RuleBase" id="RU003884"/>
    </source>
</evidence>
<keyword evidence="8 10" id="KW-0472">Membrane</keyword>
<evidence type="ECO:0000256" key="4">
    <source>
        <dbReference type="ARBA" id="ARBA00022452"/>
    </source>
</evidence>
<dbReference type="Gene3D" id="2.60.40.2610">
    <property type="entry name" value="Outer membrane usher protein FimD, plug domain"/>
    <property type="match status" value="1"/>
</dbReference>
<keyword evidence="4" id="KW-1134">Transmembrane beta strand</keyword>